<accession>A0A381I7S4</accession>
<name>A0A381I7S4_CLODI</name>
<reference evidence="1" key="1">
    <citation type="submission" date="2018-06" db="EMBL/GenBank/DDBJ databases">
        <authorList>
            <consortium name="Pathogen Informatics"/>
            <person name="Doyle S."/>
        </authorList>
    </citation>
    <scope>NUCLEOTIDE SEQUENCE</scope>
    <source>
        <strain evidence="1">NCTC13307</strain>
    </source>
</reference>
<dbReference type="RefSeq" id="WP_320062056.1">
    <property type="nucleotide sequence ID" value="NZ_JAWXRQ010000432.1"/>
</dbReference>
<proteinExistence type="predicted"/>
<sequence length="126" mass="14679">MSLNDINKLFFDLEEEYGVSNNILREKNAPFWILVSHNFQVPFYYLSYGLASDVSLQIWQLSQEDYRKAVDVYMDFLNQNTDAGFKDVVEKVNLQLPFQDGNLEEISSTLYDYFGIDNPLELKNAS</sequence>
<evidence type="ECO:0000313" key="1">
    <source>
        <dbReference type="EMBL" id="SUY21689.1"/>
    </source>
</evidence>
<dbReference type="EMBL" id="UFWD01000001">
    <property type="protein sequence ID" value="SUY21689.1"/>
    <property type="molecule type" value="Genomic_DNA"/>
</dbReference>
<dbReference type="AlphaFoldDB" id="A0A381I7S4"/>
<protein>
    <submittedName>
        <fullName evidence="1">Exported peptidase</fullName>
    </submittedName>
</protein>
<gene>
    <name evidence="1" type="ORF">NCTC13307_00811</name>
</gene>
<dbReference type="SUPFAM" id="SSF55486">
    <property type="entry name" value="Metalloproteases ('zincins'), catalytic domain"/>
    <property type="match status" value="1"/>
</dbReference>
<organism evidence="1">
    <name type="scientific">Clostridioides difficile</name>
    <name type="common">Peptoclostridium difficile</name>
    <dbReference type="NCBI Taxonomy" id="1496"/>
    <lineage>
        <taxon>Bacteria</taxon>
        <taxon>Bacillati</taxon>
        <taxon>Bacillota</taxon>
        <taxon>Clostridia</taxon>
        <taxon>Peptostreptococcales</taxon>
        <taxon>Peptostreptococcaceae</taxon>
        <taxon>Clostridioides</taxon>
    </lineage>
</organism>
<dbReference type="Gene3D" id="1.10.1370.30">
    <property type="match status" value="1"/>
</dbReference>